<dbReference type="KEGG" id="ast:Asulf_00960"/>
<dbReference type="STRING" id="387631.Asulf_00960"/>
<dbReference type="GeneID" id="54768315"/>
<name>N0BBJ0_9EURY</name>
<protein>
    <recommendedName>
        <fullName evidence="3">HTH hxlR-type domain-containing protein</fullName>
    </recommendedName>
</protein>
<dbReference type="RefSeq" id="WP_015590562.1">
    <property type="nucleotide sequence ID" value="NC_021169.1"/>
</dbReference>
<evidence type="ECO:0000313" key="2">
    <source>
        <dbReference type="Proteomes" id="UP000013307"/>
    </source>
</evidence>
<evidence type="ECO:0008006" key="3">
    <source>
        <dbReference type="Google" id="ProtNLM"/>
    </source>
</evidence>
<dbReference type="Proteomes" id="UP000013307">
    <property type="component" value="Chromosome"/>
</dbReference>
<gene>
    <name evidence="1" type="ORF">Asulf_00960</name>
</gene>
<dbReference type="EMBL" id="CP005290">
    <property type="protein sequence ID" value="AGK60964.1"/>
    <property type="molecule type" value="Genomic_DNA"/>
</dbReference>
<organism evidence="1 2">
    <name type="scientific">Archaeoglobus sulfaticallidus PM70-1</name>
    <dbReference type="NCBI Taxonomy" id="387631"/>
    <lineage>
        <taxon>Archaea</taxon>
        <taxon>Methanobacteriati</taxon>
        <taxon>Methanobacteriota</taxon>
        <taxon>Archaeoglobi</taxon>
        <taxon>Archaeoglobales</taxon>
        <taxon>Archaeoglobaceae</taxon>
        <taxon>Archaeoglobus</taxon>
    </lineage>
</organism>
<proteinExistence type="predicted"/>
<sequence>MIIHNTPTSSEVYVLTPLGKKIVQLIEEMEKEFEKWHSQALFKDLEKITNEMLERK</sequence>
<dbReference type="HOGENOM" id="CLU_3002946_0_0_2"/>
<keyword evidence="2" id="KW-1185">Reference proteome</keyword>
<accession>N0BBJ0</accession>
<dbReference type="AlphaFoldDB" id="N0BBJ0"/>
<evidence type="ECO:0000313" key="1">
    <source>
        <dbReference type="EMBL" id="AGK60964.1"/>
    </source>
</evidence>
<reference evidence="1 2" key="1">
    <citation type="journal article" date="2013" name="Genome Announc.">
        <title>Complete Genome Sequence of the Thermophilic and Facultatively Chemolithoautotrophic Sulfate Reducer Archaeoglobus sulfaticallidus Strain PM70-1T.</title>
        <authorList>
            <person name="Stokke R."/>
            <person name="Hocking W.P."/>
            <person name="Steinsbu B.O."/>
            <person name="Steen I.H."/>
        </authorList>
    </citation>
    <scope>NUCLEOTIDE SEQUENCE [LARGE SCALE GENOMIC DNA]</scope>
    <source>
        <strain evidence="1">PM70-1</strain>
    </source>
</reference>